<dbReference type="CDD" id="cd02966">
    <property type="entry name" value="TlpA_like_family"/>
    <property type="match status" value="1"/>
</dbReference>
<accession>A0ABP5F6T9</accession>
<dbReference type="Gene3D" id="3.40.30.10">
    <property type="entry name" value="Glutaredoxin"/>
    <property type="match status" value="1"/>
</dbReference>
<dbReference type="InterPro" id="IPR036249">
    <property type="entry name" value="Thioredoxin-like_sf"/>
</dbReference>
<evidence type="ECO:0000259" key="1">
    <source>
        <dbReference type="PROSITE" id="PS51352"/>
    </source>
</evidence>
<dbReference type="PROSITE" id="PS51352">
    <property type="entry name" value="THIOREDOXIN_2"/>
    <property type="match status" value="1"/>
</dbReference>
<dbReference type="SUPFAM" id="SSF52833">
    <property type="entry name" value="Thioredoxin-like"/>
    <property type="match status" value="1"/>
</dbReference>
<gene>
    <name evidence="2" type="ORF">GCM10009839_07330</name>
</gene>
<proteinExistence type="predicted"/>
<keyword evidence="3" id="KW-1185">Reference proteome</keyword>
<dbReference type="InterPro" id="IPR017937">
    <property type="entry name" value="Thioredoxin_CS"/>
</dbReference>
<name>A0ABP5F6T9_9ACTN</name>
<comment type="caution">
    <text evidence="2">The sequence shown here is derived from an EMBL/GenBank/DDBJ whole genome shotgun (WGS) entry which is preliminary data.</text>
</comment>
<feature type="domain" description="Thioredoxin" evidence="1">
    <location>
        <begin position="41"/>
        <end position="176"/>
    </location>
</feature>
<dbReference type="PROSITE" id="PS00194">
    <property type="entry name" value="THIOREDOXIN_1"/>
    <property type="match status" value="1"/>
</dbReference>
<evidence type="ECO:0000313" key="2">
    <source>
        <dbReference type="EMBL" id="GAA2014782.1"/>
    </source>
</evidence>
<evidence type="ECO:0000313" key="3">
    <source>
        <dbReference type="Proteomes" id="UP001500751"/>
    </source>
</evidence>
<protein>
    <recommendedName>
        <fullName evidence="1">Thioredoxin domain-containing protein</fullName>
    </recommendedName>
</protein>
<dbReference type="InterPro" id="IPR013766">
    <property type="entry name" value="Thioredoxin_domain"/>
</dbReference>
<dbReference type="Proteomes" id="UP001500751">
    <property type="component" value="Unassembled WGS sequence"/>
</dbReference>
<reference evidence="3" key="1">
    <citation type="journal article" date="2019" name="Int. J. Syst. Evol. Microbiol.">
        <title>The Global Catalogue of Microorganisms (GCM) 10K type strain sequencing project: providing services to taxonomists for standard genome sequencing and annotation.</title>
        <authorList>
            <consortium name="The Broad Institute Genomics Platform"/>
            <consortium name="The Broad Institute Genome Sequencing Center for Infectious Disease"/>
            <person name="Wu L."/>
            <person name="Ma J."/>
        </authorList>
    </citation>
    <scope>NUCLEOTIDE SEQUENCE [LARGE SCALE GENOMIC DNA]</scope>
    <source>
        <strain evidence="3">JCM 16014</strain>
    </source>
</reference>
<sequence length="176" mass="17860">MVVGAIGCLNLLLTFGVVRRLREHTTLLAEGQGGGYPRARPDAGAVIDAFEATTTTGEPVSPAALKPDTLVGFFSSTCEPCAKLLPEFVKTAAGLPGGRDQVLAIVAGDAVAAAPLVEALSPVARLVAADDARTVGAAFGVEAFPSLFVVGPDARTAASAGDLTALRRQAPSGMFR</sequence>
<organism evidence="2 3">
    <name type="scientific">Catenulispora yoronensis</name>
    <dbReference type="NCBI Taxonomy" id="450799"/>
    <lineage>
        <taxon>Bacteria</taxon>
        <taxon>Bacillati</taxon>
        <taxon>Actinomycetota</taxon>
        <taxon>Actinomycetes</taxon>
        <taxon>Catenulisporales</taxon>
        <taxon>Catenulisporaceae</taxon>
        <taxon>Catenulispora</taxon>
    </lineage>
</organism>
<dbReference type="EMBL" id="BAAAQN010000003">
    <property type="protein sequence ID" value="GAA2014782.1"/>
    <property type="molecule type" value="Genomic_DNA"/>
</dbReference>